<dbReference type="EMBL" id="JBHUOF010000049">
    <property type="protein sequence ID" value="MFD2802762.1"/>
    <property type="molecule type" value="Genomic_DNA"/>
</dbReference>
<organism evidence="2 3">
    <name type="scientific">Prauserella oleivorans</name>
    <dbReference type="NCBI Taxonomy" id="1478153"/>
    <lineage>
        <taxon>Bacteria</taxon>
        <taxon>Bacillati</taxon>
        <taxon>Actinomycetota</taxon>
        <taxon>Actinomycetes</taxon>
        <taxon>Pseudonocardiales</taxon>
        <taxon>Pseudonocardiaceae</taxon>
        <taxon>Prauserella</taxon>
    </lineage>
</organism>
<dbReference type="Pfam" id="PF13560">
    <property type="entry name" value="HTH_31"/>
    <property type="match status" value="1"/>
</dbReference>
<dbReference type="PANTHER" id="PTHR35010:SF2">
    <property type="entry name" value="BLL4672 PROTEIN"/>
    <property type="match status" value="1"/>
</dbReference>
<dbReference type="PROSITE" id="PS50943">
    <property type="entry name" value="HTH_CROC1"/>
    <property type="match status" value="1"/>
</dbReference>
<dbReference type="PANTHER" id="PTHR35010">
    <property type="entry name" value="BLL4672 PROTEIN-RELATED"/>
    <property type="match status" value="1"/>
</dbReference>
<evidence type="ECO:0000259" key="1">
    <source>
        <dbReference type="PROSITE" id="PS50943"/>
    </source>
</evidence>
<reference evidence="3" key="1">
    <citation type="journal article" date="2019" name="Int. J. Syst. Evol. Microbiol.">
        <title>The Global Catalogue of Microorganisms (GCM) 10K type strain sequencing project: providing services to taxonomists for standard genome sequencing and annotation.</title>
        <authorList>
            <consortium name="The Broad Institute Genomics Platform"/>
            <consortium name="The Broad Institute Genome Sequencing Center for Infectious Disease"/>
            <person name="Wu L."/>
            <person name="Ma J."/>
        </authorList>
    </citation>
    <scope>NUCLEOTIDE SEQUENCE [LARGE SCALE GENOMIC DNA]</scope>
    <source>
        <strain evidence="3">IBRC-M 10906</strain>
    </source>
</reference>
<dbReference type="InterPro" id="IPR041413">
    <property type="entry name" value="MLTR_LBD"/>
</dbReference>
<dbReference type="Pfam" id="PF17765">
    <property type="entry name" value="MLTR_LBD"/>
    <property type="match status" value="1"/>
</dbReference>
<keyword evidence="3" id="KW-1185">Reference proteome</keyword>
<name>A0ABW5WI17_9PSEU</name>
<evidence type="ECO:0000313" key="3">
    <source>
        <dbReference type="Proteomes" id="UP001597478"/>
    </source>
</evidence>
<sequence>MSGSVNLLGDYLRARRELVTPEQVGLPQIGIRRVPGLRREEVAMLAGISADYYLRLEQGRDRSASRQVLESLARVLRLDDDGAEYLLSLAQPGPRTPRRRPHRETVPTGIRILVDAIGFPAFVEGRYFDVLAANPAAAALSPRLVVGNNRLRDVFLDPAEQALYPAWDEVTARLVAGFRSSVGVAVEDQRFVDLVGSLSIASPRFRELWGRQDVARREGATMSVEHPVVGELTLFREKLPITGTNGQMLVIYHPEPGSRDADKLTLLISSELPSLGSPSRPDIQA</sequence>
<feature type="domain" description="HTH cro/C1-type" evidence="1">
    <location>
        <begin position="36"/>
        <end position="83"/>
    </location>
</feature>
<proteinExistence type="predicted"/>
<accession>A0ABW5WI17</accession>
<dbReference type="SMART" id="SM00530">
    <property type="entry name" value="HTH_XRE"/>
    <property type="match status" value="1"/>
</dbReference>
<dbReference type="InterPro" id="IPR010982">
    <property type="entry name" value="Lambda_DNA-bd_dom_sf"/>
</dbReference>
<dbReference type="Proteomes" id="UP001597478">
    <property type="component" value="Unassembled WGS sequence"/>
</dbReference>
<dbReference type="SUPFAM" id="SSF47413">
    <property type="entry name" value="lambda repressor-like DNA-binding domains"/>
    <property type="match status" value="1"/>
</dbReference>
<dbReference type="Gene3D" id="3.30.450.180">
    <property type="match status" value="1"/>
</dbReference>
<gene>
    <name evidence="2" type="ORF">ACFS2C_25555</name>
</gene>
<protein>
    <submittedName>
        <fullName evidence="2">Helix-turn-helix transcriptional regulator</fullName>
    </submittedName>
</protein>
<dbReference type="RefSeq" id="WP_377395935.1">
    <property type="nucleotide sequence ID" value="NZ_JBHSAN010000054.1"/>
</dbReference>
<comment type="caution">
    <text evidence="2">The sequence shown here is derived from an EMBL/GenBank/DDBJ whole genome shotgun (WGS) entry which is preliminary data.</text>
</comment>
<dbReference type="CDD" id="cd00093">
    <property type="entry name" value="HTH_XRE"/>
    <property type="match status" value="1"/>
</dbReference>
<dbReference type="Gene3D" id="1.10.260.40">
    <property type="entry name" value="lambda repressor-like DNA-binding domains"/>
    <property type="match status" value="1"/>
</dbReference>
<dbReference type="InterPro" id="IPR001387">
    <property type="entry name" value="Cro/C1-type_HTH"/>
</dbReference>
<evidence type="ECO:0000313" key="2">
    <source>
        <dbReference type="EMBL" id="MFD2802762.1"/>
    </source>
</evidence>